<dbReference type="OMA" id="LEYPHIK"/>
<evidence type="ECO:0000256" key="9">
    <source>
        <dbReference type="ARBA" id="ARBA00047337"/>
    </source>
</evidence>
<evidence type="ECO:0000313" key="12">
    <source>
        <dbReference type="Proteomes" id="UP000217790"/>
    </source>
</evidence>
<evidence type="ECO:0000256" key="1">
    <source>
        <dbReference type="ARBA" id="ARBA00006499"/>
    </source>
</evidence>
<dbReference type="OrthoDB" id="2418081at2759"/>
<organism evidence="11 12">
    <name type="scientific">Armillaria gallica</name>
    <name type="common">Bulbous honey fungus</name>
    <name type="synonym">Armillaria bulbosa</name>
    <dbReference type="NCBI Taxonomy" id="47427"/>
    <lineage>
        <taxon>Eukaryota</taxon>
        <taxon>Fungi</taxon>
        <taxon>Dikarya</taxon>
        <taxon>Basidiomycota</taxon>
        <taxon>Agaricomycotina</taxon>
        <taxon>Agaricomycetes</taxon>
        <taxon>Agaricomycetidae</taxon>
        <taxon>Agaricales</taxon>
        <taxon>Marasmiineae</taxon>
        <taxon>Physalacriaceae</taxon>
        <taxon>Armillaria</taxon>
    </lineage>
</organism>
<comment type="catalytic activity">
    <reaction evidence="9">
        <text>S-hexadecanoyl-L-cysteinyl-[protein] + H2O = L-cysteinyl-[protein] + hexadecanoate + H(+)</text>
        <dbReference type="Rhea" id="RHEA:19233"/>
        <dbReference type="Rhea" id="RHEA-COMP:10131"/>
        <dbReference type="Rhea" id="RHEA-COMP:11032"/>
        <dbReference type="ChEBI" id="CHEBI:7896"/>
        <dbReference type="ChEBI" id="CHEBI:15377"/>
        <dbReference type="ChEBI" id="CHEBI:15378"/>
        <dbReference type="ChEBI" id="CHEBI:29950"/>
        <dbReference type="ChEBI" id="CHEBI:74151"/>
        <dbReference type="EC" id="3.1.2.22"/>
    </reaction>
</comment>
<keyword evidence="6" id="KW-0276">Fatty acid metabolism</keyword>
<dbReference type="PANTHER" id="PTHR10655">
    <property type="entry name" value="LYSOPHOSPHOLIPASE-RELATED"/>
    <property type="match status" value="1"/>
</dbReference>
<dbReference type="InterPro" id="IPR029058">
    <property type="entry name" value="AB_hydrolase_fold"/>
</dbReference>
<reference evidence="12" key="1">
    <citation type="journal article" date="2017" name="Nat. Ecol. Evol.">
        <title>Genome expansion and lineage-specific genetic innovations in the forest pathogenic fungi Armillaria.</title>
        <authorList>
            <person name="Sipos G."/>
            <person name="Prasanna A.N."/>
            <person name="Walter M.C."/>
            <person name="O'Connor E."/>
            <person name="Balint B."/>
            <person name="Krizsan K."/>
            <person name="Kiss B."/>
            <person name="Hess J."/>
            <person name="Varga T."/>
            <person name="Slot J."/>
            <person name="Riley R."/>
            <person name="Boka B."/>
            <person name="Rigling D."/>
            <person name="Barry K."/>
            <person name="Lee J."/>
            <person name="Mihaltcheva S."/>
            <person name="LaButti K."/>
            <person name="Lipzen A."/>
            <person name="Waldron R."/>
            <person name="Moloney N.M."/>
            <person name="Sperisen C."/>
            <person name="Kredics L."/>
            <person name="Vagvoelgyi C."/>
            <person name="Patrignani A."/>
            <person name="Fitzpatrick D."/>
            <person name="Nagy I."/>
            <person name="Doyle S."/>
            <person name="Anderson J.B."/>
            <person name="Grigoriev I.V."/>
            <person name="Gueldener U."/>
            <person name="Muensterkoetter M."/>
            <person name="Nagy L.G."/>
        </authorList>
    </citation>
    <scope>NUCLEOTIDE SEQUENCE [LARGE SCALE GENOMIC DNA]</scope>
    <source>
        <strain evidence="12">Ar21-2</strain>
    </source>
</reference>
<dbReference type="InterPro" id="IPR003140">
    <property type="entry name" value="PLipase/COase/thioEstase"/>
</dbReference>
<evidence type="ECO:0000256" key="8">
    <source>
        <dbReference type="ARBA" id="ARBA00031195"/>
    </source>
</evidence>
<gene>
    <name evidence="11" type="ORF">ARMGADRAFT_1021132</name>
</gene>
<evidence type="ECO:0000256" key="2">
    <source>
        <dbReference type="ARBA" id="ARBA00012423"/>
    </source>
</evidence>
<evidence type="ECO:0000256" key="6">
    <source>
        <dbReference type="ARBA" id="ARBA00022832"/>
    </source>
</evidence>
<dbReference type="InParanoid" id="A0A2H3CNU8"/>
<dbReference type="GO" id="GO:0005737">
    <property type="term" value="C:cytoplasm"/>
    <property type="evidence" value="ECO:0007669"/>
    <property type="project" value="TreeGrafter"/>
</dbReference>
<dbReference type="Pfam" id="PF02230">
    <property type="entry name" value="Abhydrolase_2"/>
    <property type="match status" value="1"/>
</dbReference>
<keyword evidence="4" id="KW-0719">Serine esterase</keyword>
<dbReference type="PANTHER" id="PTHR10655:SF17">
    <property type="entry name" value="LYSOPHOSPHOLIPASE-LIKE PROTEIN 1"/>
    <property type="match status" value="1"/>
</dbReference>
<dbReference type="AlphaFoldDB" id="A0A2H3CNU8"/>
<comment type="similarity">
    <text evidence="1">Belongs to the AB hydrolase superfamily. AB hydrolase 2 family.</text>
</comment>
<keyword evidence="5" id="KW-0378">Hydrolase</keyword>
<dbReference type="EMBL" id="KZ293753">
    <property type="protein sequence ID" value="PBK80078.1"/>
    <property type="molecule type" value="Genomic_DNA"/>
</dbReference>
<dbReference type="GO" id="GO:0006631">
    <property type="term" value="P:fatty acid metabolic process"/>
    <property type="evidence" value="ECO:0007669"/>
    <property type="project" value="UniProtKB-KW"/>
</dbReference>
<keyword evidence="6" id="KW-0443">Lipid metabolism</keyword>
<sequence length="242" mass="26450">MAQELDCQTVLAKSKHSATVIFLHGLGSGANNIGRLARSIAADPRLHHIKWIMPQAPLRRCLWLDGAVVPAWYNVGGDGPEDEEGVTQSVKSLSQIVVQEHENGIERVLLGGFSQGDCMSLFMGVTLEDLRVAGIVMLSGTMVLPYKLIEGITSRTKNIPVFIAHGTDDDVLTLGMNAECVEALKGAGFRITENTNAVEEISYHLYQGLAHSVDLSQEVDDLKDWLKKNVPEDPIFQSSGQW</sequence>
<evidence type="ECO:0000259" key="10">
    <source>
        <dbReference type="Pfam" id="PF02230"/>
    </source>
</evidence>
<dbReference type="Gene3D" id="3.40.50.1820">
    <property type="entry name" value="alpha/beta hydrolase"/>
    <property type="match status" value="1"/>
</dbReference>
<dbReference type="InterPro" id="IPR050565">
    <property type="entry name" value="LYPA1-2/EST-like"/>
</dbReference>
<proteinExistence type="inferred from homology"/>
<evidence type="ECO:0000256" key="3">
    <source>
        <dbReference type="ARBA" id="ARBA00014923"/>
    </source>
</evidence>
<evidence type="ECO:0000256" key="5">
    <source>
        <dbReference type="ARBA" id="ARBA00022801"/>
    </source>
</evidence>
<dbReference type="STRING" id="47427.A0A2H3CNU8"/>
<comment type="function">
    <text evidence="7">Hydrolyzes fatty acids from S-acylated cysteine residues in proteins with a strong preference for palmitoylated G-alpha proteins over other acyl substrates. Mediates the deacylation of G-alpha proteins such as GPA1 in vivo, but has weak or no activity toward palmitoylated Ras proteins. Has weak lysophospholipase activity in vitro; however such activity may not exist in vivo.</text>
</comment>
<dbReference type="EC" id="3.1.2.22" evidence="2"/>
<evidence type="ECO:0000256" key="4">
    <source>
        <dbReference type="ARBA" id="ARBA00022487"/>
    </source>
</evidence>
<accession>A0A2H3CNU8</accession>
<dbReference type="Proteomes" id="UP000217790">
    <property type="component" value="Unassembled WGS sequence"/>
</dbReference>
<name>A0A2H3CNU8_ARMGA</name>
<evidence type="ECO:0000313" key="11">
    <source>
        <dbReference type="EMBL" id="PBK80078.1"/>
    </source>
</evidence>
<dbReference type="GO" id="GO:0052689">
    <property type="term" value="F:carboxylic ester hydrolase activity"/>
    <property type="evidence" value="ECO:0007669"/>
    <property type="project" value="UniProtKB-KW"/>
</dbReference>
<protein>
    <recommendedName>
        <fullName evidence="3">Acyl-protein thioesterase 1</fullName>
        <ecNumber evidence="2">3.1.2.22</ecNumber>
    </recommendedName>
    <alternativeName>
        <fullName evidence="8">Palmitoyl-protein hydrolase</fullName>
    </alternativeName>
</protein>
<feature type="domain" description="Phospholipase/carboxylesterase/thioesterase" evidence="10">
    <location>
        <begin position="10"/>
        <end position="229"/>
    </location>
</feature>
<dbReference type="GO" id="GO:0008474">
    <property type="term" value="F:palmitoyl-(protein) hydrolase activity"/>
    <property type="evidence" value="ECO:0007669"/>
    <property type="project" value="UniProtKB-EC"/>
</dbReference>
<dbReference type="SUPFAM" id="SSF53474">
    <property type="entry name" value="alpha/beta-Hydrolases"/>
    <property type="match status" value="1"/>
</dbReference>
<evidence type="ECO:0000256" key="7">
    <source>
        <dbReference type="ARBA" id="ARBA00029392"/>
    </source>
</evidence>
<keyword evidence="12" id="KW-1185">Reference proteome</keyword>